<dbReference type="RefSeq" id="WP_152810320.1">
    <property type="nucleotide sequence ID" value="NZ_WHNW01000006.1"/>
</dbReference>
<comment type="similarity">
    <text evidence="1">Belongs to the asparaginase 1 family.</text>
</comment>
<feature type="active site" evidence="6">
    <location>
        <position position="24"/>
    </location>
</feature>
<proteinExistence type="inferred from homology"/>
<dbReference type="PANTHER" id="PTHR11707:SF28">
    <property type="entry name" value="60 KDA LYSOPHOSPHOLIPASE"/>
    <property type="match status" value="1"/>
</dbReference>
<name>A0A6N7EY56_9GAMM</name>
<keyword evidence="10" id="KW-1185">Reference proteome</keyword>
<dbReference type="InterPro" id="IPR037152">
    <property type="entry name" value="L-asparaginase_N_sf"/>
</dbReference>
<dbReference type="Proteomes" id="UP000471298">
    <property type="component" value="Unassembled WGS sequence"/>
</dbReference>
<dbReference type="EMBL" id="WHNW01000006">
    <property type="protein sequence ID" value="MPV86319.1"/>
    <property type="molecule type" value="Genomic_DNA"/>
</dbReference>
<dbReference type="InterPro" id="IPR006034">
    <property type="entry name" value="Asparaginase/glutaminase-like"/>
</dbReference>
<evidence type="ECO:0000256" key="2">
    <source>
        <dbReference type="ARBA" id="ARBA00012920"/>
    </source>
</evidence>
<comment type="caution">
    <text evidence="9">The sequence shown here is derived from an EMBL/GenBank/DDBJ whole genome shotgun (WGS) entry which is preliminary data.</text>
</comment>
<dbReference type="Pfam" id="PF17763">
    <property type="entry name" value="Asparaginase_C"/>
    <property type="match status" value="1"/>
</dbReference>
<evidence type="ECO:0000313" key="10">
    <source>
        <dbReference type="Proteomes" id="UP000471298"/>
    </source>
</evidence>
<evidence type="ECO:0000259" key="8">
    <source>
        <dbReference type="Pfam" id="PF17763"/>
    </source>
</evidence>
<evidence type="ECO:0000256" key="1">
    <source>
        <dbReference type="ARBA" id="ARBA00010518"/>
    </source>
</evidence>
<feature type="active site" description="O-isoaspartyl threonine intermediate" evidence="4">
    <location>
        <position position="24"/>
    </location>
</feature>
<evidence type="ECO:0000256" key="5">
    <source>
        <dbReference type="PIRSR" id="PIRSR001220-2"/>
    </source>
</evidence>
<dbReference type="InterPro" id="IPR041725">
    <property type="entry name" value="L-asparaginase_I"/>
</dbReference>
<dbReference type="PIRSF" id="PIRSF001220">
    <property type="entry name" value="L-ASNase_gatD"/>
    <property type="match status" value="1"/>
</dbReference>
<dbReference type="PIRSF" id="PIRSF500176">
    <property type="entry name" value="L_ASNase"/>
    <property type="match status" value="1"/>
</dbReference>
<dbReference type="GO" id="GO:0004067">
    <property type="term" value="F:asparaginase activity"/>
    <property type="evidence" value="ECO:0007669"/>
    <property type="project" value="UniProtKB-UniRule"/>
</dbReference>
<dbReference type="CDD" id="cd08963">
    <property type="entry name" value="L-asparaginase_I"/>
    <property type="match status" value="1"/>
</dbReference>
<feature type="domain" description="L-asparaginase N-terminal" evidence="7">
    <location>
        <begin position="17"/>
        <end position="200"/>
    </location>
</feature>
<dbReference type="Pfam" id="PF00710">
    <property type="entry name" value="Asparaginase"/>
    <property type="match status" value="1"/>
</dbReference>
<dbReference type="Gene3D" id="3.40.50.40">
    <property type="match status" value="1"/>
</dbReference>
<dbReference type="AlphaFoldDB" id="A0A6N7EY56"/>
<dbReference type="FunFam" id="3.40.50.1170:FF:000001">
    <property type="entry name" value="L-asparaginase 2"/>
    <property type="match status" value="1"/>
</dbReference>
<sequence>MTSEFTDKNTLMPQPTLIIYTGGTIGMEKNAQGIYTATAGFEALAKRTIAASIWAQMPAHDYLEIKPAIDSADMTPMIWQQLADLIIEKYADYDSFIILHGTDTMAYSASMLSFLLGGIDKPVILTGAQIPLIEPCSDGATNLLVALQLAANYKIPEVCIYFANTLFRGNRASKISTSAMIAFESANYPMLAAFENQIKCFPNRCLPAETPTFLATTDKQRIKSLHLDKLQIAVIYLTPAMPCELIHAMIDAHVNGLVLVSYGSGNVGSHNTPLIQALQTAHEHGIVTVNVSQCSGGHVSHQYAAAQPLIRAGVVNGEDMTIEAAVTKLYYLSAVYGRDSHKIKEKCQQNLRGELTPPQSNC</sequence>
<dbReference type="InterPro" id="IPR040919">
    <property type="entry name" value="Asparaginase_C"/>
</dbReference>
<dbReference type="InterPro" id="IPR020827">
    <property type="entry name" value="Asparaginase/glutaminase_AS1"/>
</dbReference>
<dbReference type="SUPFAM" id="SSF53774">
    <property type="entry name" value="Glutaminase/Asparaginase"/>
    <property type="match status" value="1"/>
</dbReference>
<dbReference type="InterPro" id="IPR036152">
    <property type="entry name" value="Asp/glu_Ase-like_sf"/>
</dbReference>
<dbReference type="FunFam" id="3.40.50.40:FF:000001">
    <property type="entry name" value="L-asparaginase 1"/>
    <property type="match status" value="1"/>
</dbReference>
<dbReference type="InterPro" id="IPR027474">
    <property type="entry name" value="L-asparaginase_N"/>
</dbReference>
<feature type="binding site" evidence="5">
    <location>
        <begin position="102"/>
        <end position="103"/>
    </location>
    <ligand>
        <name>substrate</name>
    </ligand>
</feature>
<reference evidence="9 10" key="1">
    <citation type="submission" date="2019-10" db="EMBL/GenBank/DDBJ databases">
        <title>Cardiobacteriales fam. a chemoheterotrophic member of the order Cardiobacteriales, and proposal of Cardiobacteriales fam. nov.</title>
        <authorList>
            <person name="Wang C."/>
        </authorList>
    </citation>
    <scope>NUCLEOTIDE SEQUENCE [LARGE SCALE GENOMIC DNA]</scope>
    <source>
        <strain evidence="9 10">ML27</strain>
    </source>
</reference>
<keyword evidence="3 9" id="KW-0378">Hydrolase</keyword>
<dbReference type="EC" id="3.5.1.1" evidence="2"/>
<gene>
    <name evidence="9" type="primary">ansA</name>
    <name evidence="9" type="ORF">GCU85_06190</name>
</gene>
<dbReference type="Gene3D" id="3.40.50.1170">
    <property type="entry name" value="L-asparaginase, N-terminal domain"/>
    <property type="match status" value="1"/>
</dbReference>
<accession>A0A6N7EY56</accession>
<dbReference type="SMART" id="SM00870">
    <property type="entry name" value="Asparaginase"/>
    <property type="match status" value="1"/>
</dbReference>
<evidence type="ECO:0000256" key="6">
    <source>
        <dbReference type="PROSITE-ProRule" id="PRU10099"/>
    </source>
</evidence>
<organism evidence="9 10">
    <name type="scientific">Ostreibacterium oceani</name>
    <dbReference type="NCBI Taxonomy" id="2654998"/>
    <lineage>
        <taxon>Bacteria</taxon>
        <taxon>Pseudomonadati</taxon>
        <taxon>Pseudomonadota</taxon>
        <taxon>Gammaproteobacteria</taxon>
        <taxon>Cardiobacteriales</taxon>
        <taxon>Ostreibacteriaceae</taxon>
        <taxon>Ostreibacterium</taxon>
    </lineage>
</organism>
<evidence type="ECO:0000256" key="4">
    <source>
        <dbReference type="PIRSR" id="PIRSR001220-1"/>
    </source>
</evidence>
<protein>
    <recommendedName>
        <fullName evidence="2">asparaginase</fullName>
        <ecNumber evidence="2">3.5.1.1</ecNumber>
    </recommendedName>
</protein>
<evidence type="ECO:0000259" key="7">
    <source>
        <dbReference type="Pfam" id="PF00710"/>
    </source>
</evidence>
<dbReference type="InParanoid" id="A0A6N7EY56"/>
<dbReference type="PROSITE" id="PS00144">
    <property type="entry name" value="ASN_GLN_ASE_1"/>
    <property type="match status" value="1"/>
</dbReference>
<feature type="domain" description="Asparaginase/glutaminase C-terminal" evidence="8">
    <location>
        <begin position="231"/>
        <end position="344"/>
    </location>
</feature>
<dbReference type="GO" id="GO:0009066">
    <property type="term" value="P:aspartate family amino acid metabolic process"/>
    <property type="evidence" value="ECO:0007669"/>
    <property type="project" value="UniProtKB-ARBA"/>
</dbReference>
<evidence type="ECO:0000256" key="3">
    <source>
        <dbReference type="ARBA" id="ARBA00022801"/>
    </source>
</evidence>
<feature type="binding site" evidence="5">
    <location>
        <position position="71"/>
    </location>
    <ligand>
        <name>substrate</name>
    </ligand>
</feature>
<dbReference type="PROSITE" id="PS51732">
    <property type="entry name" value="ASN_GLN_ASE_3"/>
    <property type="match status" value="1"/>
</dbReference>
<dbReference type="PANTHER" id="PTHR11707">
    <property type="entry name" value="L-ASPARAGINASE"/>
    <property type="match status" value="1"/>
</dbReference>
<evidence type="ECO:0000313" key="9">
    <source>
        <dbReference type="EMBL" id="MPV86319.1"/>
    </source>
</evidence>
<dbReference type="SFLD" id="SFLDS00057">
    <property type="entry name" value="Glutaminase/Asparaginase"/>
    <property type="match status" value="1"/>
</dbReference>
<dbReference type="FunCoup" id="A0A6N7EY56">
    <property type="interactions" value="283"/>
</dbReference>
<dbReference type="InterPro" id="IPR027473">
    <property type="entry name" value="L-asparaginase_C"/>
</dbReference>
<dbReference type="PRINTS" id="PR00139">
    <property type="entry name" value="ASNGLNASE"/>
</dbReference>